<evidence type="ECO:0000256" key="9">
    <source>
        <dbReference type="SAM" id="Phobius"/>
    </source>
</evidence>
<feature type="transmembrane region" description="Helical" evidence="9">
    <location>
        <begin position="819"/>
        <end position="841"/>
    </location>
</feature>
<accession>A0ABR2JD20</accession>
<evidence type="ECO:0000259" key="10">
    <source>
        <dbReference type="PROSITE" id="PS50112"/>
    </source>
</evidence>
<keyword evidence="3" id="KW-0547">Nucleotide-binding</keyword>
<dbReference type="EMBL" id="JAPFFF010000012">
    <property type="protein sequence ID" value="KAK8875646.1"/>
    <property type="molecule type" value="Genomic_DNA"/>
</dbReference>
<evidence type="ECO:0000256" key="6">
    <source>
        <dbReference type="ARBA" id="ARBA00023239"/>
    </source>
</evidence>
<dbReference type="InterPro" id="IPR050401">
    <property type="entry name" value="Cyclic_nucleotide_synthase"/>
</dbReference>
<dbReference type="PROSITE" id="PS50112">
    <property type="entry name" value="PAS"/>
    <property type="match status" value="1"/>
</dbReference>
<keyword evidence="5 9" id="KW-0472">Membrane</keyword>
<evidence type="ECO:0000256" key="3">
    <source>
        <dbReference type="ARBA" id="ARBA00022741"/>
    </source>
</evidence>
<keyword evidence="4 9" id="KW-1133">Transmembrane helix</keyword>
<dbReference type="Gene3D" id="3.30.450.20">
    <property type="entry name" value="PAS domain"/>
    <property type="match status" value="1"/>
</dbReference>
<feature type="domain" description="PAS" evidence="10">
    <location>
        <begin position="1107"/>
        <end position="1152"/>
    </location>
</feature>
<evidence type="ECO:0000256" key="1">
    <source>
        <dbReference type="ARBA" id="ARBA00004370"/>
    </source>
</evidence>
<name>A0ABR2JD20_9EUKA</name>
<comment type="caution">
    <text evidence="12">The sequence shown here is derived from an EMBL/GenBank/DDBJ whole genome shotgun (WGS) entry which is preliminary data.</text>
</comment>
<keyword evidence="13" id="KW-1185">Reference proteome</keyword>
<feature type="transmembrane region" description="Helical" evidence="9">
    <location>
        <begin position="93"/>
        <end position="115"/>
    </location>
</feature>
<dbReference type="Pfam" id="PF13426">
    <property type="entry name" value="PAS_9"/>
    <property type="match status" value="1"/>
</dbReference>
<keyword evidence="6" id="KW-0456">Lyase</keyword>
<dbReference type="InterPro" id="IPR000014">
    <property type="entry name" value="PAS"/>
</dbReference>
<dbReference type="PANTHER" id="PTHR11920:SF335">
    <property type="entry name" value="GUANYLATE CYCLASE"/>
    <property type="match status" value="1"/>
</dbReference>
<feature type="domain" description="Guanylate cyclase" evidence="11">
    <location>
        <begin position="1290"/>
        <end position="1423"/>
    </location>
</feature>
<feature type="transmembrane region" description="Helical" evidence="9">
    <location>
        <begin position="518"/>
        <end position="538"/>
    </location>
</feature>
<organism evidence="12 13">
    <name type="scientific">Tritrichomonas musculus</name>
    <dbReference type="NCBI Taxonomy" id="1915356"/>
    <lineage>
        <taxon>Eukaryota</taxon>
        <taxon>Metamonada</taxon>
        <taxon>Parabasalia</taxon>
        <taxon>Tritrichomonadida</taxon>
        <taxon>Tritrichomonadidae</taxon>
        <taxon>Tritrichomonas</taxon>
    </lineage>
</organism>
<evidence type="ECO:0000256" key="8">
    <source>
        <dbReference type="SAM" id="MobiDB-lite"/>
    </source>
</evidence>
<evidence type="ECO:0000313" key="13">
    <source>
        <dbReference type="Proteomes" id="UP001470230"/>
    </source>
</evidence>
<feature type="transmembrane region" description="Helical" evidence="9">
    <location>
        <begin position="751"/>
        <end position="773"/>
    </location>
</feature>
<dbReference type="Pfam" id="PF00211">
    <property type="entry name" value="Guanylate_cyc"/>
    <property type="match status" value="1"/>
</dbReference>
<gene>
    <name evidence="12" type="ORF">M9Y10_005818</name>
</gene>
<feature type="transmembrane region" description="Helical" evidence="9">
    <location>
        <begin position="1030"/>
        <end position="1052"/>
    </location>
</feature>
<dbReference type="PANTHER" id="PTHR11920">
    <property type="entry name" value="GUANYLYL CYCLASE"/>
    <property type="match status" value="1"/>
</dbReference>
<feature type="transmembrane region" description="Helical" evidence="9">
    <location>
        <begin position="156"/>
        <end position="178"/>
    </location>
</feature>
<evidence type="ECO:0000256" key="4">
    <source>
        <dbReference type="ARBA" id="ARBA00022989"/>
    </source>
</evidence>
<evidence type="ECO:0000259" key="11">
    <source>
        <dbReference type="PROSITE" id="PS50125"/>
    </source>
</evidence>
<feature type="coiled-coil region" evidence="7">
    <location>
        <begin position="1238"/>
        <end position="1265"/>
    </location>
</feature>
<keyword evidence="7" id="KW-0175">Coiled coil</keyword>
<dbReference type="InterPro" id="IPR001054">
    <property type="entry name" value="A/G_cyclase"/>
</dbReference>
<dbReference type="CDD" id="cd07302">
    <property type="entry name" value="CHD"/>
    <property type="match status" value="1"/>
</dbReference>
<dbReference type="InterPro" id="IPR029787">
    <property type="entry name" value="Nucleotide_cyclase"/>
</dbReference>
<dbReference type="Proteomes" id="UP001470230">
    <property type="component" value="Unassembled WGS sequence"/>
</dbReference>
<dbReference type="CDD" id="cd00130">
    <property type="entry name" value="PAS"/>
    <property type="match status" value="1"/>
</dbReference>
<feature type="transmembrane region" description="Helical" evidence="9">
    <location>
        <begin position="24"/>
        <end position="45"/>
    </location>
</feature>
<evidence type="ECO:0000313" key="12">
    <source>
        <dbReference type="EMBL" id="KAK8875646.1"/>
    </source>
</evidence>
<feature type="transmembrane region" description="Helical" evidence="9">
    <location>
        <begin position="66"/>
        <end position="87"/>
    </location>
</feature>
<dbReference type="SMART" id="SM00044">
    <property type="entry name" value="CYCc"/>
    <property type="match status" value="1"/>
</dbReference>
<comment type="subcellular location">
    <subcellularLocation>
        <location evidence="1">Membrane</location>
    </subcellularLocation>
</comment>
<dbReference type="Gene3D" id="3.30.70.1230">
    <property type="entry name" value="Nucleotide cyclase"/>
    <property type="match status" value="1"/>
</dbReference>
<protein>
    <recommendedName>
        <fullName evidence="14">Adenylate and Guanylate cyclase catalytic domain containing protein</fullName>
    </recommendedName>
</protein>
<reference evidence="12 13" key="1">
    <citation type="submission" date="2024-04" db="EMBL/GenBank/DDBJ databases">
        <title>Tritrichomonas musculus Genome.</title>
        <authorList>
            <person name="Alves-Ferreira E."/>
            <person name="Grigg M."/>
            <person name="Lorenzi H."/>
            <person name="Galac M."/>
        </authorList>
    </citation>
    <scope>NUCLEOTIDE SEQUENCE [LARGE SCALE GENOMIC DNA]</scope>
    <source>
        <strain evidence="12 13">EAF2021</strain>
    </source>
</reference>
<dbReference type="SUPFAM" id="SSF55785">
    <property type="entry name" value="PYP-like sensor domain (PAS domain)"/>
    <property type="match status" value="1"/>
</dbReference>
<evidence type="ECO:0000256" key="7">
    <source>
        <dbReference type="SAM" id="Coils"/>
    </source>
</evidence>
<feature type="transmembrane region" description="Helical" evidence="9">
    <location>
        <begin position="122"/>
        <end position="144"/>
    </location>
</feature>
<evidence type="ECO:0008006" key="14">
    <source>
        <dbReference type="Google" id="ProtNLM"/>
    </source>
</evidence>
<dbReference type="InterPro" id="IPR035965">
    <property type="entry name" value="PAS-like_dom_sf"/>
</dbReference>
<feature type="region of interest" description="Disordered" evidence="8">
    <location>
        <begin position="1149"/>
        <end position="1169"/>
    </location>
</feature>
<feature type="transmembrane region" description="Helical" evidence="9">
    <location>
        <begin position="861"/>
        <end position="881"/>
    </location>
</feature>
<evidence type="ECO:0000256" key="2">
    <source>
        <dbReference type="ARBA" id="ARBA00022692"/>
    </source>
</evidence>
<dbReference type="SUPFAM" id="SSF55073">
    <property type="entry name" value="Nucleotide cyclase"/>
    <property type="match status" value="1"/>
</dbReference>
<sequence>MIPVSAVLGNSIRNLVLGNDKTNWGYLFFSIILYLIFLIYSYIGFSILNSSICISMTPFSSYNTIIPFYLVTMNSIFVILQCVFSLFDGWAMIIVQLTHILVGVFIFYQMYYLVFHSEVGNVIFIGVTLSTWINDIGYTILYFIPTPKSNGNNGFYLAGFLIPLISLVLSLVGSFLFVHFKQKSIVNELHELPDLTANTNIINEDSEDTEKVSKLFRNENSALMALHVSFLNALPSFYDSSLLNYIISHFNSTTVLITVIQYLSYFPGESRKLNNFLKAASKSRTLNYHQRFLLFQTVRMKMLRQSSVSSDANRRLSELKSISNQCCEDFLSFWGSQTADILFLEMIADETKKVNMKWDECIRDFPNNQKMSDEYCSYLIECQMDLPKALVMHYRSNLIEIGKNFTIDIPFVRIATHLPIYLQRGIVDYQGSFQRQKVTHNNSVNRLNTQNSGTTLNSNSSGSTGASLSSSFSLSNLSSMNLDQDLEENLARQLFRQANLRLEMHRALSERKSYASKLILASAYVILIFGFVFSFFIYKYSCYYIDYRWDSCCYLNLASKTSSYLDLSILGSTLKFAYFTNRFTTLDIFDKLEQEDEEKENKEESNEAAFTIDDDISYTMIHQNSLVSREYFQEFLDSLSDLAFVYDENIYEFAYLLMHNEVPFVSCFEGSQTSEVKTSLKSFESYLFYLTERTAYKNVEEESWYNSDEICEIMSNQPLFRSNMVNLFENLMDHEIEQCLAEDKLLNVIKIVLSGIIFIVDFVPIMIFIRLFINDCHKMIKLLKELDPKLKEEAKKPIRKDASFDLQQMNDRRYKKTKWIILMLAIFILSVASTMIIFFMLSQIDELNDEIKKMNHWNLLSAKRLTFSIDSIIYVLNSILLKSFNTSLNNKHDEYERMVRLARQGIEELEVSNEELLKGKSDISSPCYKFDEILDSMNYENVCVVDNNNDTNMHDSYRCCSLSTTVGMFITMMKALLEELEETNGNFDCDTVYHSIHLLNKHLFTRLQDFIDRLTEINEEHCESLEKQTLIIFIVGVVISFLLFLVFLFFYFKTVSIYKVGLVLIQRLPPNAFITNKDLLQFVMNKKVARKESEMSTSQSAIYMSLDAIVCTNVSGVVEIINPAVTNTLGYTPDQMLGQHISSIFSDFNEEETKNENSTNENESKSAGDAERIRNQLDLMSNGQCALVYEDHFICMTDDAKEMPCGVTILGMTSGKNESDGSNSGSSKGAKVESFVVILRDETQLVQQQREAEAAKAQSENLLYQILPRDIVVRLNSGEKDISFTVQSASIIFTDVVRFSEYASNLSPQEIMGSLSTLFAAFDTCAKHYELITKIKLIGDIYMAAAGLFSKESIPPNAHAEEILKFALECLAELDAVNMKLNANLQLRIGINSGGPLLAGVLGTDKPVFDIIGDPINVAARLQTTDIPGKIQIPQSTYDLVHDGPYTIEERGEVFLKGKGKTMSYLVSPTISNNVSFYSTPSQKLLDD</sequence>
<proteinExistence type="predicted"/>
<evidence type="ECO:0000256" key="5">
    <source>
        <dbReference type="ARBA" id="ARBA00023136"/>
    </source>
</evidence>
<keyword evidence="2 9" id="KW-0812">Transmembrane</keyword>
<dbReference type="PROSITE" id="PS50125">
    <property type="entry name" value="GUANYLATE_CYCLASE_2"/>
    <property type="match status" value="1"/>
</dbReference>